<evidence type="ECO:0000313" key="2">
    <source>
        <dbReference type="EMBL" id="KAJ6803765.1"/>
    </source>
</evidence>
<dbReference type="AlphaFoldDB" id="A0AAX6EIW0"/>
<keyword evidence="3" id="KW-1185">Reference proteome</keyword>
<accession>A0AAX6EIW0</accession>
<feature type="compositionally biased region" description="Low complexity" evidence="1">
    <location>
        <begin position="1"/>
        <end position="17"/>
    </location>
</feature>
<organism evidence="2 3">
    <name type="scientific">Iris pallida</name>
    <name type="common">Sweet iris</name>
    <dbReference type="NCBI Taxonomy" id="29817"/>
    <lineage>
        <taxon>Eukaryota</taxon>
        <taxon>Viridiplantae</taxon>
        <taxon>Streptophyta</taxon>
        <taxon>Embryophyta</taxon>
        <taxon>Tracheophyta</taxon>
        <taxon>Spermatophyta</taxon>
        <taxon>Magnoliopsida</taxon>
        <taxon>Liliopsida</taxon>
        <taxon>Asparagales</taxon>
        <taxon>Iridaceae</taxon>
        <taxon>Iridoideae</taxon>
        <taxon>Irideae</taxon>
        <taxon>Iris</taxon>
    </lineage>
</organism>
<protein>
    <submittedName>
        <fullName evidence="2">Uncharacterized protein</fullName>
    </submittedName>
</protein>
<reference evidence="2" key="2">
    <citation type="submission" date="2023-04" db="EMBL/GenBank/DDBJ databases">
        <authorList>
            <person name="Bruccoleri R.E."/>
            <person name="Oakeley E.J."/>
            <person name="Faust A.-M."/>
            <person name="Dessus-Babus S."/>
            <person name="Altorfer M."/>
            <person name="Burckhardt D."/>
            <person name="Oertli M."/>
            <person name="Naumann U."/>
            <person name="Petersen F."/>
            <person name="Wong J."/>
        </authorList>
    </citation>
    <scope>NUCLEOTIDE SEQUENCE</scope>
    <source>
        <strain evidence="2">GSM-AAB239-AS_SAM_17_03QT</strain>
        <tissue evidence="2">Leaf</tissue>
    </source>
</reference>
<gene>
    <name evidence="2" type="ORF">M6B38_189690</name>
</gene>
<feature type="region of interest" description="Disordered" evidence="1">
    <location>
        <begin position="1"/>
        <end position="38"/>
    </location>
</feature>
<name>A0AAX6EIW0_IRIPA</name>
<evidence type="ECO:0000313" key="3">
    <source>
        <dbReference type="Proteomes" id="UP001140949"/>
    </source>
</evidence>
<sequence length="95" mass="10168">MAGRAAKASSSFSGGSLRESEEIKGKSCTGGHGGKVSCQSLPQRLVTLQTEPGVHRPVLPQGILSKRCSRTSIVFEVRVCSKRNSYNCSVILLNF</sequence>
<evidence type="ECO:0000256" key="1">
    <source>
        <dbReference type="SAM" id="MobiDB-lite"/>
    </source>
</evidence>
<dbReference type="Proteomes" id="UP001140949">
    <property type="component" value="Unassembled WGS sequence"/>
</dbReference>
<proteinExistence type="predicted"/>
<reference evidence="2" key="1">
    <citation type="journal article" date="2023" name="GigaByte">
        <title>Genome assembly of the bearded iris, Iris pallida Lam.</title>
        <authorList>
            <person name="Bruccoleri R.E."/>
            <person name="Oakeley E.J."/>
            <person name="Faust A.M.E."/>
            <person name="Altorfer M."/>
            <person name="Dessus-Babus S."/>
            <person name="Burckhardt D."/>
            <person name="Oertli M."/>
            <person name="Naumann U."/>
            <person name="Petersen F."/>
            <person name="Wong J."/>
        </authorList>
    </citation>
    <scope>NUCLEOTIDE SEQUENCE</scope>
    <source>
        <strain evidence="2">GSM-AAB239-AS_SAM_17_03QT</strain>
    </source>
</reference>
<comment type="caution">
    <text evidence="2">The sequence shown here is derived from an EMBL/GenBank/DDBJ whole genome shotgun (WGS) entry which is preliminary data.</text>
</comment>
<dbReference type="EMBL" id="JANAVB010036350">
    <property type="protein sequence ID" value="KAJ6803765.1"/>
    <property type="molecule type" value="Genomic_DNA"/>
</dbReference>